<dbReference type="HOGENOM" id="CLU_010591_8_0_1"/>
<feature type="domain" description="LysM" evidence="5">
    <location>
        <begin position="48"/>
        <end position="95"/>
    </location>
</feature>
<evidence type="ECO:0000313" key="7">
    <source>
        <dbReference type="Proteomes" id="UP000019804"/>
    </source>
</evidence>
<dbReference type="GO" id="GO:0008061">
    <property type="term" value="F:chitin binding"/>
    <property type="evidence" value="ECO:0007669"/>
    <property type="project" value="UniProtKB-KW"/>
</dbReference>
<feature type="domain" description="LysM" evidence="5">
    <location>
        <begin position="213"/>
        <end position="259"/>
    </location>
</feature>
<reference evidence="7" key="1">
    <citation type="journal article" date="2014" name="Nat. Commun.">
        <title>Genomic adaptations of the halophilic Dead Sea filamentous fungus Eurotium rubrum.</title>
        <authorList>
            <person name="Kis-Papo T."/>
            <person name="Weig A.R."/>
            <person name="Riley R."/>
            <person name="Persoh D."/>
            <person name="Salamov A."/>
            <person name="Sun H."/>
            <person name="Lipzen A."/>
            <person name="Wasser S.P."/>
            <person name="Rambold G."/>
            <person name="Grigoriev I.V."/>
            <person name="Nevo E."/>
        </authorList>
    </citation>
    <scope>NUCLEOTIDE SEQUENCE [LARGE SCALE GENOMIC DNA]</scope>
    <source>
        <strain evidence="7">CBS 135680</strain>
    </source>
</reference>
<dbReference type="PANTHER" id="PTHR34997">
    <property type="entry name" value="AM15"/>
    <property type="match status" value="1"/>
</dbReference>
<protein>
    <recommendedName>
        <fullName evidence="5">LysM domain-containing protein</fullName>
    </recommendedName>
</protein>
<dbReference type="InterPro" id="IPR018392">
    <property type="entry name" value="LysM"/>
</dbReference>
<dbReference type="PROSITE" id="PS51782">
    <property type="entry name" value="LYSM"/>
    <property type="match status" value="4"/>
</dbReference>
<evidence type="ECO:0000256" key="1">
    <source>
        <dbReference type="ARBA" id="ARBA00022669"/>
    </source>
</evidence>
<keyword evidence="3" id="KW-0843">Virulence</keyword>
<dbReference type="EMBL" id="KK088418">
    <property type="protein sequence ID" value="EYE96383.1"/>
    <property type="molecule type" value="Genomic_DNA"/>
</dbReference>
<dbReference type="SMART" id="SM00257">
    <property type="entry name" value="LysM"/>
    <property type="match status" value="3"/>
</dbReference>
<feature type="chain" id="PRO_5001495968" description="LysM domain-containing protein" evidence="4">
    <location>
        <begin position="23"/>
        <end position="345"/>
    </location>
</feature>
<gene>
    <name evidence="6" type="ORF">EURHEDRAFT_475775</name>
</gene>
<evidence type="ECO:0000256" key="2">
    <source>
        <dbReference type="ARBA" id="ARBA00022729"/>
    </source>
</evidence>
<feature type="signal peptide" evidence="4">
    <location>
        <begin position="1"/>
        <end position="22"/>
    </location>
</feature>
<dbReference type="RefSeq" id="XP_040640071.1">
    <property type="nucleotide sequence ID" value="XM_040785411.1"/>
</dbReference>
<dbReference type="OrthoDB" id="2281372at2759"/>
<evidence type="ECO:0000313" key="6">
    <source>
        <dbReference type="EMBL" id="EYE96383.1"/>
    </source>
</evidence>
<accession>A0A017SHD8</accession>
<sequence length="345" mass="36114">MISNIRLTHLLLAAAATTGVAASGHGWTNGPTATGPTDADLATSCDYFANDVASGDTCEMVEDYFGITETQFENWNPALKGSSTCKMITGNSYCVSGPDGVATSAVASGTPATTLTISGSAAPVQTGIAKSCTKYHEVVNGDTCYSIQDQYLDFTLAQFYAWNPAISTGCKGLVEGDYVCVQANGSGTSTSTSASSSVSSLPTQSGVTSKCNKWHYVSGNDTCQSILSEFDLTKAQFYDWNPATGVNCTNLWFEVDVCVGVPGFTPSPTTTAATATATETGSTPSPVQSGIASDCTKYYKVVKGDDCQTVEKEYDITATNFLKWNPAVGSDCSDLEVNVYYCVAV</sequence>
<dbReference type="InterPro" id="IPR036779">
    <property type="entry name" value="LysM_dom_sf"/>
</dbReference>
<keyword evidence="1" id="KW-0147">Chitin-binding</keyword>
<proteinExistence type="predicted"/>
<feature type="domain" description="LysM" evidence="5">
    <location>
        <begin position="134"/>
        <end position="181"/>
    </location>
</feature>
<dbReference type="Proteomes" id="UP000019804">
    <property type="component" value="Unassembled WGS sequence"/>
</dbReference>
<dbReference type="GeneID" id="63700535"/>
<dbReference type="SUPFAM" id="SSF54106">
    <property type="entry name" value="LysM domain"/>
    <property type="match status" value="3"/>
</dbReference>
<organism evidence="6 7">
    <name type="scientific">Aspergillus ruber (strain CBS 135680)</name>
    <dbReference type="NCBI Taxonomy" id="1388766"/>
    <lineage>
        <taxon>Eukaryota</taxon>
        <taxon>Fungi</taxon>
        <taxon>Dikarya</taxon>
        <taxon>Ascomycota</taxon>
        <taxon>Pezizomycotina</taxon>
        <taxon>Eurotiomycetes</taxon>
        <taxon>Eurotiomycetidae</taxon>
        <taxon>Eurotiales</taxon>
        <taxon>Aspergillaceae</taxon>
        <taxon>Aspergillus</taxon>
        <taxon>Aspergillus subgen. Aspergillus</taxon>
    </lineage>
</organism>
<dbReference type="Gene3D" id="3.10.350.10">
    <property type="entry name" value="LysM domain"/>
    <property type="match status" value="4"/>
</dbReference>
<dbReference type="Pfam" id="PF01476">
    <property type="entry name" value="LysM"/>
    <property type="match status" value="3"/>
</dbReference>
<dbReference type="STRING" id="1388766.A0A017SHD8"/>
<evidence type="ECO:0000256" key="3">
    <source>
        <dbReference type="ARBA" id="ARBA00023026"/>
    </source>
</evidence>
<keyword evidence="2 4" id="KW-0732">Signal</keyword>
<dbReference type="PANTHER" id="PTHR34997:SF2">
    <property type="entry name" value="LYSM DOMAIN-CONTAINING PROTEIN-RELATED"/>
    <property type="match status" value="1"/>
</dbReference>
<dbReference type="CDD" id="cd00118">
    <property type="entry name" value="LysM"/>
    <property type="match status" value="3"/>
</dbReference>
<name>A0A017SHD8_ASPRC</name>
<keyword evidence="7" id="KW-1185">Reference proteome</keyword>
<dbReference type="AlphaFoldDB" id="A0A017SHD8"/>
<feature type="domain" description="LysM" evidence="5">
    <location>
        <begin position="297"/>
        <end position="343"/>
    </location>
</feature>
<evidence type="ECO:0000259" key="5">
    <source>
        <dbReference type="PROSITE" id="PS51782"/>
    </source>
</evidence>
<dbReference type="InterPro" id="IPR052210">
    <property type="entry name" value="LysM1-like"/>
</dbReference>
<evidence type="ECO:0000256" key="4">
    <source>
        <dbReference type="SAM" id="SignalP"/>
    </source>
</evidence>